<evidence type="ECO:0000313" key="10">
    <source>
        <dbReference type="EMBL" id="SFK90185.1"/>
    </source>
</evidence>
<dbReference type="InterPro" id="IPR050238">
    <property type="entry name" value="DNA_Rep/Repair_Clamp_Loader"/>
</dbReference>
<dbReference type="NCBIfam" id="TIGR00678">
    <property type="entry name" value="holB"/>
    <property type="match status" value="1"/>
</dbReference>
<dbReference type="EMBL" id="FOSP01000020">
    <property type="protein sequence ID" value="SFK90185.1"/>
    <property type="molecule type" value="Genomic_DNA"/>
</dbReference>
<dbReference type="Gene3D" id="3.40.50.300">
    <property type="entry name" value="P-loop containing nucleotide triphosphate hydrolases"/>
    <property type="match status" value="1"/>
</dbReference>
<evidence type="ECO:0000256" key="5">
    <source>
        <dbReference type="ARBA" id="ARBA00022705"/>
    </source>
</evidence>
<keyword evidence="6" id="KW-0239">DNA-directed DNA polymerase</keyword>
<keyword evidence="11" id="KW-1185">Reference proteome</keyword>
<dbReference type="PANTHER" id="PTHR11669:SF8">
    <property type="entry name" value="DNA POLYMERASE III SUBUNIT DELTA"/>
    <property type="match status" value="1"/>
</dbReference>
<organism evidence="10 11">
    <name type="scientific">Nitrosomonas aestuarii</name>
    <dbReference type="NCBI Taxonomy" id="52441"/>
    <lineage>
        <taxon>Bacteria</taxon>
        <taxon>Pseudomonadati</taxon>
        <taxon>Pseudomonadota</taxon>
        <taxon>Betaproteobacteria</taxon>
        <taxon>Nitrosomonadales</taxon>
        <taxon>Nitrosomonadaceae</taxon>
        <taxon>Nitrosomonas</taxon>
    </lineage>
</organism>
<feature type="region of interest" description="Disordered" evidence="8">
    <location>
        <begin position="99"/>
        <end position="118"/>
    </location>
</feature>
<keyword evidence="5" id="KW-0235">DNA replication</keyword>
<proteinExistence type="predicted"/>
<evidence type="ECO:0000256" key="4">
    <source>
        <dbReference type="ARBA" id="ARBA00022695"/>
    </source>
</evidence>
<name>A0A1I4DAR2_9PROT</name>
<evidence type="ECO:0000313" key="11">
    <source>
        <dbReference type="Proteomes" id="UP000199533"/>
    </source>
</evidence>
<evidence type="ECO:0000256" key="6">
    <source>
        <dbReference type="ARBA" id="ARBA00022932"/>
    </source>
</evidence>
<accession>A0A1I4DAR2</accession>
<evidence type="ECO:0000256" key="3">
    <source>
        <dbReference type="ARBA" id="ARBA00022679"/>
    </source>
</evidence>
<dbReference type="Pfam" id="PF13177">
    <property type="entry name" value="DNA_pol3_delta2"/>
    <property type="match status" value="1"/>
</dbReference>
<dbReference type="PANTHER" id="PTHR11669">
    <property type="entry name" value="REPLICATION FACTOR C / DNA POLYMERASE III GAMMA-TAU SUBUNIT"/>
    <property type="match status" value="1"/>
</dbReference>
<feature type="domain" description="DNA polymerase III delta subunit C-terminal" evidence="9">
    <location>
        <begin position="240"/>
        <end position="347"/>
    </location>
</feature>
<dbReference type="GO" id="GO:0006261">
    <property type="term" value="P:DNA-templated DNA replication"/>
    <property type="evidence" value="ECO:0007669"/>
    <property type="project" value="TreeGrafter"/>
</dbReference>
<keyword evidence="4" id="KW-0548">Nucleotidyltransferase</keyword>
<dbReference type="SUPFAM" id="SSF52540">
    <property type="entry name" value="P-loop containing nucleoside triphosphate hydrolases"/>
    <property type="match status" value="1"/>
</dbReference>
<evidence type="ECO:0000256" key="7">
    <source>
        <dbReference type="ARBA" id="ARBA00049244"/>
    </source>
</evidence>
<dbReference type="InterPro" id="IPR004622">
    <property type="entry name" value="DNA_pol_HolB"/>
</dbReference>
<dbReference type="EC" id="2.7.7.7" evidence="1"/>
<reference evidence="11" key="1">
    <citation type="submission" date="2016-10" db="EMBL/GenBank/DDBJ databases">
        <authorList>
            <person name="Varghese N."/>
            <person name="Submissions S."/>
        </authorList>
    </citation>
    <scope>NUCLEOTIDE SEQUENCE [LARGE SCALE GENOMIC DNA]</scope>
    <source>
        <strain evidence="11">Nm69</strain>
    </source>
</reference>
<dbReference type="InterPro" id="IPR027417">
    <property type="entry name" value="P-loop_NTPase"/>
</dbReference>
<dbReference type="AlphaFoldDB" id="A0A1I4DAR2"/>
<dbReference type="STRING" id="52441.SAMN05216302_102017"/>
<dbReference type="GO" id="GO:0009360">
    <property type="term" value="C:DNA polymerase III complex"/>
    <property type="evidence" value="ECO:0007669"/>
    <property type="project" value="InterPro"/>
</dbReference>
<gene>
    <name evidence="10" type="ORF">SAMN05216302_102017</name>
</gene>
<dbReference type="Pfam" id="PF09115">
    <property type="entry name" value="DNApol3-delta_C"/>
    <property type="match status" value="1"/>
</dbReference>
<dbReference type="InterPro" id="IPR015199">
    <property type="entry name" value="DNA_pol_III_delta_C"/>
</dbReference>
<dbReference type="Proteomes" id="UP000199533">
    <property type="component" value="Unassembled WGS sequence"/>
</dbReference>
<dbReference type="OrthoDB" id="9811073at2"/>
<sequence>MNKLFAWQQEVGQKLMRNHEFRCHALLLKGKKGIGKFIFARFLAKSLLCMQPDVDNAACDKCASCGWFEQHTHPNFALVIPQALSAVLGNHTEYVDNSAREEVDGPTVSDKTKKKPGQQIGVDQIRRLNDLVYLSGHQDGYKIVLIYPAEAMNAAAANALLKKLEEPPEKTFFILVSHQPRRLLATVRSRCQQINMPIPDTDTAVRWLKQQANDSNAAQNMSALLAMTGYAPLSALSFQENIKQHQQFIEQISAVQQFDPLALAELLQNQDLTMTVDWLQKWCYDLASCQATGKVRYHPHLAGRIGVMCQQISQQACLAFINFLNVRQPLSRHPVNGRLFLEEILINYGKLIVSSSCTPDFV</sequence>
<keyword evidence="3" id="KW-0808">Transferase</keyword>
<evidence type="ECO:0000256" key="1">
    <source>
        <dbReference type="ARBA" id="ARBA00012417"/>
    </source>
</evidence>
<comment type="catalytic activity">
    <reaction evidence="7">
        <text>DNA(n) + a 2'-deoxyribonucleoside 5'-triphosphate = DNA(n+1) + diphosphate</text>
        <dbReference type="Rhea" id="RHEA:22508"/>
        <dbReference type="Rhea" id="RHEA-COMP:17339"/>
        <dbReference type="Rhea" id="RHEA-COMP:17340"/>
        <dbReference type="ChEBI" id="CHEBI:33019"/>
        <dbReference type="ChEBI" id="CHEBI:61560"/>
        <dbReference type="ChEBI" id="CHEBI:173112"/>
        <dbReference type="EC" id="2.7.7.7"/>
    </reaction>
</comment>
<evidence type="ECO:0000259" key="9">
    <source>
        <dbReference type="Pfam" id="PF09115"/>
    </source>
</evidence>
<dbReference type="GO" id="GO:0003887">
    <property type="term" value="F:DNA-directed DNA polymerase activity"/>
    <property type="evidence" value="ECO:0007669"/>
    <property type="project" value="UniProtKB-KW"/>
</dbReference>
<dbReference type="GO" id="GO:0003677">
    <property type="term" value="F:DNA binding"/>
    <property type="evidence" value="ECO:0007669"/>
    <property type="project" value="InterPro"/>
</dbReference>
<dbReference type="RefSeq" id="WP_090700603.1">
    <property type="nucleotide sequence ID" value="NZ_FOSP01000020.1"/>
</dbReference>
<evidence type="ECO:0000256" key="8">
    <source>
        <dbReference type="SAM" id="MobiDB-lite"/>
    </source>
</evidence>
<dbReference type="GO" id="GO:0008408">
    <property type="term" value="F:3'-5' exonuclease activity"/>
    <property type="evidence" value="ECO:0007669"/>
    <property type="project" value="InterPro"/>
</dbReference>
<evidence type="ECO:0000256" key="2">
    <source>
        <dbReference type="ARBA" id="ARBA00014363"/>
    </source>
</evidence>
<protein>
    <recommendedName>
        <fullName evidence="2">DNA polymerase III subunit delta'</fullName>
        <ecNumber evidence="1">2.7.7.7</ecNumber>
    </recommendedName>
</protein>